<gene>
    <name evidence="3" type="ORF">GCM10022252_02420</name>
</gene>
<feature type="compositionally biased region" description="Basic and acidic residues" evidence="1">
    <location>
        <begin position="450"/>
        <end position="463"/>
    </location>
</feature>
<evidence type="ECO:0008006" key="5">
    <source>
        <dbReference type="Google" id="ProtNLM"/>
    </source>
</evidence>
<sequence length="542" mass="55735">MDVKSPGAAGSISRPFPPPPLTIAATEPSRVAVALRRAGIAVTGVGVAALTAAACVLSFEDLRALAIAGRAPAGLAYLYPAAFDALLVIAMIGVLLLRGGWWPVRLQAGVVLTLLFAGAVAAEVSTAMRMTMDEGRAAVVVAVAPWVMLILALWLWLLLIKHAAARRSATDAALSGPSAGHDIVPFPEAIQASPERPGAPGPGERWRGQSPPAHPEPVRPGHGDHPGHPGQLVHHPAAEIVLDPHAAPPLEAAPHHDLPVGEPVIGPTAAPETPEVNDIPQDPPPAREPAASQPGKPMRWGDLVRPRQGDLLVHPPRPAGQAPREEPEPESGNSGDSGGRVSERVETWDSDTDLPRERTAGTGKAEEPGTTGEGPRTTARRGTAKSTAKAGGTTRSTAKAKGTREAGSAAEAGVAAADGRGANEVSERDADTQPILAVKDRPASAPPGTAKERTARKPTERTARTAKGATPETTSETAVEAPVAARGTRTRARKAGEAPDPAHGAEAAETGEEAIARSYDDEDGTAAPPSGRMRSTPVPPGE</sequence>
<keyword evidence="4" id="KW-1185">Reference proteome</keyword>
<protein>
    <recommendedName>
        <fullName evidence="5">DUF2637 domain-containing protein</fullName>
    </recommendedName>
</protein>
<feature type="compositionally biased region" description="Low complexity" evidence="1">
    <location>
        <begin position="384"/>
        <end position="394"/>
    </location>
</feature>
<evidence type="ECO:0000313" key="4">
    <source>
        <dbReference type="Proteomes" id="UP001501251"/>
    </source>
</evidence>
<feature type="transmembrane region" description="Helical" evidence="2">
    <location>
        <begin position="137"/>
        <end position="159"/>
    </location>
</feature>
<feature type="compositionally biased region" description="Low complexity" evidence="1">
    <location>
        <begin position="406"/>
        <end position="422"/>
    </location>
</feature>
<evidence type="ECO:0000256" key="1">
    <source>
        <dbReference type="SAM" id="MobiDB-lite"/>
    </source>
</evidence>
<feature type="region of interest" description="Disordered" evidence="1">
    <location>
        <begin position="191"/>
        <end position="232"/>
    </location>
</feature>
<feature type="compositionally biased region" description="Basic and acidic residues" evidence="1">
    <location>
        <begin position="341"/>
        <end position="367"/>
    </location>
</feature>
<feature type="compositionally biased region" description="Low complexity" evidence="1">
    <location>
        <begin position="368"/>
        <end position="377"/>
    </location>
</feature>
<feature type="region of interest" description="Disordered" evidence="1">
    <location>
        <begin position="248"/>
        <end position="542"/>
    </location>
</feature>
<feature type="transmembrane region" description="Helical" evidence="2">
    <location>
        <begin position="38"/>
        <end position="59"/>
    </location>
</feature>
<dbReference type="RefSeq" id="WP_344913985.1">
    <property type="nucleotide sequence ID" value="NZ_BAABAQ010000001.1"/>
</dbReference>
<keyword evidence="2" id="KW-1133">Transmembrane helix</keyword>
<accession>A0ABP8A8T3</accession>
<dbReference type="EMBL" id="BAABAQ010000001">
    <property type="protein sequence ID" value="GAA4180072.1"/>
    <property type="molecule type" value="Genomic_DNA"/>
</dbReference>
<comment type="caution">
    <text evidence="3">The sequence shown here is derived from an EMBL/GenBank/DDBJ whole genome shotgun (WGS) entry which is preliminary data.</text>
</comment>
<dbReference type="Proteomes" id="UP001501251">
    <property type="component" value="Unassembled WGS sequence"/>
</dbReference>
<feature type="transmembrane region" description="Helical" evidence="2">
    <location>
        <begin position="79"/>
        <end position="97"/>
    </location>
</feature>
<keyword evidence="2" id="KW-0472">Membrane</keyword>
<proteinExistence type="predicted"/>
<feature type="transmembrane region" description="Helical" evidence="2">
    <location>
        <begin position="109"/>
        <end position="131"/>
    </location>
</feature>
<evidence type="ECO:0000256" key="2">
    <source>
        <dbReference type="SAM" id="Phobius"/>
    </source>
</evidence>
<reference evidence="4" key="1">
    <citation type="journal article" date="2019" name="Int. J. Syst. Evol. Microbiol.">
        <title>The Global Catalogue of Microorganisms (GCM) 10K type strain sequencing project: providing services to taxonomists for standard genome sequencing and annotation.</title>
        <authorList>
            <consortium name="The Broad Institute Genomics Platform"/>
            <consortium name="The Broad Institute Genome Sequencing Center for Infectious Disease"/>
            <person name="Wu L."/>
            <person name="Ma J."/>
        </authorList>
    </citation>
    <scope>NUCLEOTIDE SEQUENCE [LARGE SCALE GENOMIC DNA]</scope>
    <source>
        <strain evidence="4">JCM 17388</strain>
    </source>
</reference>
<keyword evidence="2" id="KW-0812">Transmembrane</keyword>
<feature type="compositionally biased region" description="Basic and acidic residues" evidence="1">
    <location>
        <begin position="216"/>
        <end position="227"/>
    </location>
</feature>
<organism evidence="3 4">
    <name type="scientific">Streptosporangium oxazolinicum</name>
    <dbReference type="NCBI Taxonomy" id="909287"/>
    <lineage>
        <taxon>Bacteria</taxon>
        <taxon>Bacillati</taxon>
        <taxon>Actinomycetota</taxon>
        <taxon>Actinomycetes</taxon>
        <taxon>Streptosporangiales</taxon>
        <taxon>Streptosporangiaceae</taxon>
        <taxon>Streptosporangium</taxon>
    </lineage>
</organism>
<name>A0ABP8A8T3_9ACTN</name>
<evidence type="ECO:0000313" key="3">
    <source>
        <dbReference type="EMBL" id="GAA4180072.1"/>
    </source>
</evidence>